<sequence>MFTSFFTINIYRKNAPPTGGHVFLPITTIFKLVRDNNKNNANIVISRVFTREKCPAYWRPYIKRTNVLINFHDDWANIVTSRVFTSETAPPTFAMLFNGSESLLNSTKISLRQTFGQNFIGLKLLTKFHEDGTRNVASRVFTCKC</sequence>
<proteinExistence type="predicted"/>
<accession>A0A9D4CET1</accession>
<dbReference type="Proteomes" id="UP000828390">
    <property type="component" value="Unassembled WGS sequence"/>
</dbReference>
<reference evidence="1" key="1">
    <citation type="journal article" date="2019" name="bioRxiv">
        <title>The Genome of the Zebra Mussel, Dreissena polymorpha: A Resource for Invasive Species Research.</title>
        <authorList>
            <person name="McCartney M.A."/>
            <person name="Auch B."/>
            <person name="Kono T."/>
            <person name="Mallez S."/>
            <person name="Zhang Y."/>
            <person name="Obille A."/>
            <person name="Becker A."/>
            <person name="Abrahante J.E."/>
            <person name="Garbe J."/>
            <person name="Badalamenti J.P."/>
            <person name="Herman A."/>
            <person name="Mangelson H."/>
            <person name="Liachko I."/>
            <person name="Sullivan S."/>
            <person name="Sone E.D."/>
            <person name="Koren S."/>
            <person name="Silverstein K.A.T."/>
            <person name="Beckman K.B."/>
            <person name="Gohl D.M."/>
        </authorList>
    </citation>
    <scope>NUCLEOTIDE SEQUENCE</scope>
    <source>
        <strain evidence="1">Duluth1</strain>
        <tissue evidence="1">Whole animal</tissue>
    </source>
</reference>
<gene>
    <name evidence="1" type="ORF">DPMN_049363</name>
</gene>
<protein>
    <submittedName>
        <fullName evidence="1">Uncharacterized protein</fullName>
    </submittedName>
</protein>
<dbReference type="AlphaFoldDB" id="A0A9D4CET1"/>
<name>A0A9D4CET1_DREPO</name>
<organism evidence="1 2">
    <name type="scientific">Dreissena polymorpha</name>
    <name type="common">Zebra mussel</name>
    <name type="synonym">Mytilus polymorpha</name>
    <dbReference type="NCBI Taxonomy" id="45954"/>
    <lineage>
        <taxon>Eukaryota</taxon>
        <taxon>Metazoa</taxon>
        <taxon>Spiralia</taxon>
        <taxon>Lophotrochozoa</taxon>
        <taxon>Mollusca</taxon>
        <taxon>Bivalvia</taxon>
        <taxon>Autobranchia</taxon>
        <taxon>Heteroconchia</taxon>
        <taxon>Euheterodonta</taxon>
        <taxon>Imparidentia</taxon>
        <taxon>Neoheterodontei</taxon>
        <taxon>Myida</taxon>
        <taxon>Dreissenoidea</taxon>
        <taxon>Dreissenidae</taxon>
        <taxon>Dreissena</taxon>
    </lineage>
</organism>
<keyword evidence="2" id="KW-1185">Reference proteome</keyword>
<evidence type="ECO:0000313" key="2">
    <source>
        <dbReference type="Proteomes" id="UP000828390"/>
    </source>
</evidence>
<evidence type="ECO:0000313" key="1">
    <source>
        <dbReference type="EMBL" id="KAH3723572.1"/>
    </source>
</evidence>
<dbReference type="EMBL" id="JAIWYP010000012">
    <property type="protein sequence ID" value="KAH3723572.1"/>
    <property type="molecule type" value="Genomic_DNA"/>
</dbReference>
<comment type="caution">
    <text evidence="1">The sequence shown here is derived from an EMBL/GenBank/DDBJ whole genome shotgun (WGS) entry which is preliminary data.</text>
</comment>
<reference evidence="1" key="2">
    <citation type="submission" date="2020-11" db="EMBL/GenBank/DDBJ databases">
        <authorList>
            <person name="McCartney M.A."/>
            <person name="Auch B."/>
            <person name="Kono T."/>
            <person name="Mallez S."/>
            <person name="Becker A."/>
            <person name="Gohl D.M."/>
            <person name="Silverstein K.A.T."/>
            <person name="Koren S."/>
            <person name="Bechman K.B."/>
            <person name="Herman A."/>
            <person name="Abrahante J.E."/>
            <person name="Garbe J."/>
        </authorList>
    </citation>
    <scope>NUCLEOTIDE SEQUENCE</scope>
    <source>
        <strain evidence="1">Duluth1</strain>
        <tissue evidence="1">Whole animal</tissue>
    </source>
</reference>